<name>A0A3D8H4J9_9GAMM</name>
<protein>
    <submittedName>
        <fullName evidence="1">Uncharacterized protein</fullName>
    </submittedName>
</protein>
<dbReference type="EMBL" id="QRDH01000002">
    <property type="protein sequence ID" value="RDU41638.1"/>
    <property type="molecule type" value="Genomic_DNA"/>
</dbReference>
<proteinExistence type="predicted"/>
<evidence type="ECO:0000313" key="1">
    <source>
        <dbReference type="EMBL" id="RDU41638.1"/>
    </source>
</evidence>
<organism evidence="1 2">
    <name type="scientific">Marinobacter flavimaris</name>
    <dbReference type="NCBI Taxonomy" id="262076"/>
    <lineage>
        <taxon>Bacteria</taxon>
        <taxon>Pseudomonadati</taxon>
        <taxon>Pseudomonadota</taxon>
        <taxon>Gammaproteobacteria</taxon>
        <taxon>Pseudomonadales</taxon>
        <taxon>Marinobacteraceae</taxon>
        <taxon>Marinobacter</taxon>
    </lineage>
</organism>
<evidence type="ECO:0000313" key="2">
    <source>
        <dbReference type="Proteomes" id="UP000256431"/>
    </source>
</evidence>
<sequence>MVKSIHSFIDRSKLQMTKDRLKGCPKKVPGSLILTDVLKDPTQQDIPLIIRIFGETTVHSALSQLVEKGKITPTAAKTARALLPESNLFRTL</sequence>
<dbReference type="Proteomes" id="UP000256431">
    <property type="component" value="Unassembled WGS sequence"/>
</dbReference>
<comment type="caution">
    <text evidence="1">The sequence shown here is derived from an EMBL/GenBank/DDBJ whole genome shotgun (WGS) entry which is preliminary data.</text>
</comment>
<gene>
    <name evidence="1" type="ORF">DXI23_04760</name>
</gene>
<reference evidence="1 2" key="1">
    <citation type="submission" date="2018-08" db="EMBL/GenBank/DDBJ databases">
        <title>Genome sequence of Marinobacter flavimaris KCTC 12185.</title>
        <authorList>
            <person name="Chun J."/>
            <person name="Kim B.-Y."/>
            <person name="Choi S.-B."/>
            <person name="Kwak M.-J."/>
        </authorList>
    </citation>
    <scope>NUCLEOTIDE SEQUENCE [LARGE SCALE GENOMIC DNA]</scope>
    <source>
        <strain evidence="1 2">KCTC 12185</strain>
    </source>
</reference>
<accession>A0A3D8H4J9</accession>
<keyword evidence="2" id="KW-1185">Reference proteome</keyword>
<dbReference type="AlphaFoldDB" id="A0A3D8H4J9"/>